<proteinExistence type="predicted"/>
<evidence type="ECO:0000313" key="2">
    <source>
        <dbReference type="Proteomes" id="UP000239156"/>
    </source>
</evidence>
<gene>
    <name evidence="1" type="ORF">PSTT_06638</name>
</gene>
<organism evidence="1 2">
    <name type="scientific">Puccinia striiformis</name>
    <dbReference type="NCBI Taxonomy" id="27350"/>
    <lineage>
        <taxon>Eukaryota</taxon>
        <taxon>Fungi</taxon>
        <taxon>Dikarya</taxon>
        <taxon>Basidiomycota</taxon>
        <taxon>Pucciniomycotina</taxon>
        <taxon>Pucciniomycetes</taxon>
        <taxon>Pucciniales</taxon>
        <taxon>Pucciniaceae</taxon>
        <taxon>Puccinia</taxon>
    </lineage>
</organism>
<dbReference type="VEuPathDB" id="FungiDB:PSTT_06638"/>
<dbReference type="Proteomes" id="UP000239156">
    <property type="component" value="Unassembled WGS sequence"/>
</dbReference>
<dbReference type="AlphaFoldDB" id="A0A2S4VJT7"/>
<accession>A0A2S4VJT7</accession>
<name>A0A2S4VJT7_9BASI</name>
<reference evidence="1" key="1">
    <citation type="submission" date="2017-12" db="EMBL/GenBank/DDBJ databases">
        <title>Gene loss provides genomic basis for host adaptation in cereal stripe rust fungi.</title>
        <authorList>
            <person name="Xia C."/>
        </authorList>
    </citation>
    <scope>NUCLEOTIDE SEQUENCE [LARGE SCALE GENOMIC DNA]</scope>
    <source>
        <strain evidence="1">93-210</strain>
    </source>
</reference>
<sequence>MAQVIPAIEVDESGQRGDLNVFEDFLKSSSAIILRASLSEKAMELPTKSPVSRGDPEERSDCLGAPQCVRRHDKNHSCGIEVPRCEKGLFDVKGSKLRKQGRNLFPDGSPVGGPPGVLLTPPSFKAATATGRRAGAASCGPSNSGHPRPQIGREHSRFIARANASRFGRPDNNLPRLQELPRAVFSDALASLPPVNRLETSLMSSPTDLERPTLSLHGHPRLYRYKEWLKMASYDARAPGEDRMAVEEGHSAPHRSACR</sequence>
<protein>
    <submittedName>
        <fullName evidence="1">Uncharacterized protein</fullName>
    </submittedName>
</protein>
<keyword evidence="2" id="KW-1185">Reference proteome</keyword>
<dbReference type="EMBL" id="PKSL01000053">
    <property type="protein sequence ID" value="POW09620.1"/>
    <property type="molecule type" value="Genomic_DNA"/>
</dbReference>
<evidence type="ECO:0000313" key="1">
    <source>
        <dbReference type="EMBL" id="POW09620.1"/>
    </source>
</evidence>
<comment type="caution">
    <text evidence="1">The sequence shown here is derived from an EMBL/GenBank/DDBJ whole genome shotgun (WGS) entry which is preliminary data.</text>
</comment>